<evidence type="ECO:0000256" key="3">
    <source>
        <dbReference type="ARBA" id="ARBA00013047"/>
    </source>
</evidence>
<evidence type="ECO:0000313" key="15">
    <source>
        <dbReference type="EMBL" id="MDQ0191157.1"/>
    </source>
</evidence>
<dbReference type="InterPro" id="IPR010918">
    <property type="entry name" value="PurM-like_C_dom"/>
</dbReference>
<comment type="similarity">
    <text evidence="2 12">Belongs to the AIR synthase family.</text>
</comment>
<keyword evidence="6 12" id="KW-0547">Nucleotide-binding</keyword>
<keyword evidence="5 12" id="KW-0436">Ligase</keyword>
<dbReference type="EMBL" id="JAUSTP010000033">
    <property type="protein sequence ID" value="MDQ0191157.1"/>
    <property type="molecule type" value="Genomic_DNA"/>
</dbReference>
<dbReference type="Pfam" id="PF02769">
    <property type="entry name" value="AIRS_C"/>
    <property type="match status" value="1"/>
</dbReference>
<dbReference type="InterPro" id="IPR036676">
    <property type="entry name" value="PurM-like_C_sf"/>
</dbReference>
<keyword evidence="16" id="KW-1185">Reference proteome</keyword>
<dbReference type="Proteomes" id="UP001232973">
    <property type="component" value="Unassembled WGS sequence"/>
</dbReference>
<comment type="subcellular location">
    <subcellularLocation>
        <location evidence="12">Cytoplasm</location>
    </subcellularLocation>
</comment>
<dbReference type="Gene3D" id="3.30.1330.10">
    <property type="entry name" value="PurM-like, N-terminal domain"/>
    <property type="match status" value="1"/>
</dbReference>
<evidence type="ECO:0000256" key="4">
    <source>
        <dbReference type="ARBA" id="ARBA00020367"/>
    </source>
</evidence>
<name>A0ABT9XLH7_9BACL</name>
<comment type="pathway">
    <text evidence="1 12">Purine metabolism; IMP biosynthesis via de novo pathway; 5-amino-1-(5-phospho-D-ribosyl)imidazole from N(2)-formyl-N(1)-(5-phospho-D-ribosyl)glycinamide: step 2/2.</text>
</comment>
<proteinExistence type="inferred from homology"/>
<evidence type="ECO:0000259" key="13">
    <source>
        <dbReference type="Pfam" id="PF00586"/>
    </source>
</evidence>
<feature type="domain" description="PurM-like C-terminal" evidence="14">
    <location>
        <begin position="177"/>
        <end position="340"/>
    </location>
</feature>
<dbReference type="SUPFAM" id="SSF56042">
    <property type="entry name" value="PurM C-terminal domain-like"/>
    <property type="match status" value="1"/>
</dbReference>
<dbReference type="SUPFAM" id="SSF55326">
    <property type="entry name" value="PurM N-terminal domain-like"/>
    <property type="match status" value="1"/>
</dbReference>
<evidence type="ECO:0000256" key="9">
    <source>
        <dbReference type="ARBA" id="ARBA00032931"/>
    </source>
</evidence>
<evidence type="ECO:0000256" key="6">
    <source>
        <dbReference type="ARBA" id="ARBA00022741"/>
    </source>
</evidence>
<protein>
    <recommendedName>
        <fullName evidence="4 12">Phosphoribosylformylglycinamidine cyclo-ligase</fullName>
        <ecNumber evidence="3 12">6.3.3.1</ecNumber>
    </recommendedName>
    <alternativeName>
        <fullName evidence="9 12">AIR synthase</fullName>
    </alternativeName>
    <alternativeName>
        <fullName evidence="10 12">AIRS</fullName>
    </alternativeName>
    <alternativeName>
        <fullName evidence="8 12">Phosphoribosyl-aminoimidazole synthetase</fullName>
    </alternativeName>
</protein>
<dbReference type="PANTHER" id="PTHR10520">
    <property type="entry name" value="TRIFUNCTIONAL PURINE BIOSYNTHETIC PROTEIN ADENOSINE-3-RELATED"/>
    <property type="match status" value="1"/>
</dbReference>
<evidence type="ECO:0000313" key="16">
    <source>
        <dbReference type="Proteomes" id="UP001232973"/>
    </source>
</evidence>
<evidence type="ECO:0000256" key="1">
    <source>
        <dbReference type="ARBA" id="ARBA00004686"/>
    </source>
</evidence>
<reference evidence="15 16" key="1">
    <citation type="submission" date="2023-07" db="EMBL/GenBank/DDBJ databases">
        <title>Genomic Encyclopedia of Type Strains, Phase IV (KMG-IV): sequencing the most valuable type-strain genomes for metagenomic binning, comparative biology and taxonomic classification.</title>
        <authorList>
            <person name="Goeker M."/>
        </authorList>
    </citation>
    <scope>NUCLEOTIDE SEQUENCE [LARGE SCALE GENOMIC DNA]</scope>
    <source>
        <strain evidence="15 16">DSM 4006</strain>
    </source>
</reference>
<comment type="caution">
    <text evidence="15">The sequence shown here is derived from an EMBL/GenBank/DDBJ whole genome shotgun (WGS) entry which is preliminary data.</text>
</comment>
<evidence type="ECO:0000259" key="14">
    <source>
        <dbReference type="Pfam" id="PF02769"/>
    </source>
</evidence>
<sequence length="353" mass="36763">MSGKRDLYREAGVNVDLGNALAKRYGQIAAGTMRPGVAAGIGGFAGGFRLDLQRYPKPLLVSGTDGVGTKLAVAQATGRHSTIGIDCVAMCVNDILCLGAEPLFFLDYLATGKLDADAAEAVVAGIAEGCKEAGCALVGGETAEMPGMYPAGAYDIAGFAVGVVNEDAVVDGSRIERGDVVLGLASNGLHSNGFSLVRRLVEQAGLRWEARLPGWRGSVADELLRPTRIYVHSILSALQAGLPIKGMAHITGGGLVDNLPRCLPQGLQARLSFDAWERHAVFDWLMRQGGMSLAAAARVWNLGIGFTVVVAPQEAQRVADFLTDLGESVVPIGRIEASPSAAAAPAVVWEAEG</sequence>
<evidence type="ECO:0000256" key="11">
    <source>
        <dbReference type="ARBA" id="ARBA00049057"/>
    </source>
</evidence>
<evidence type="ECO:0000256" key="10">
    <source>
        <dbReference type="ARBA" id="ARBA00033093"/>
    </source>
</evidence>
<keyword evidence="7 12" id="KW-0067">ATP-binding</keyword>
<dbReference type="HAMAP" id="MF_00741">
    <property type="entry name" value="AIRS"/>
    <property type="match status" value="1"/>
</dbReference>
<evidence type="ECO:0000256" key="7">
    <source>
        <dbReference type="ARBA" id="ARBA00022840"/>
    </source>
</evidence>
<accession>A0ABT9XLH7</accession>
<feature type="domain" description="PurM-like N-terminal" evidence="13">
    <location>
        <begin position="60"/>
        <end position="164"/>
    </location>
</feature>
<organism evidence="15 16">
    <name type="scientific">Alicyclobacillus cycloheptanicus</name>
    <dbReference type="NCBI Taxonomy" id="1457"/>
    <lineage>
        <taxon>Bacteria</taxon>
        <taxon>Bacillati</taxon>
        <taxon>Bacillota</taxon>
        <taxon>Bacilli</taxon>
        <taxon>Bacillales</taxon>
        <taxon>Alicyclobacillaceae</taxon>
        <taxon>Alicyclobacillus</taxon>
    </lineage>
</organism>
<dbReference type="Pfam" id="PF00586">
    <property type="entry name" value="AIRS"/>
    <property type="match status" value="1"/>
</dbReference>
<dbReference type="RefSeq" id="WP_274456786.1">
    <property type="nucleotide sequence ID" value="NZ_CP067097.1"/>
</dbReference>
<comment type="catalytic activity">
    <reaction evidence="11 12">
        <text>2-formamido-N(1)-(5-O-phospho-beta-D-ribosyl)acetamidine + ATP = 5-amino-1-(5-phospho-beta-D-ribosyl)imidazole + ADP + phosphate + H(+)</text>
        <dbReference type="Rhea" id="RHEA:23032"/>
        <dbReference type="ChEBI" id="CHEBI:15378"/>
        <dbReference type="ChEBI" id="CHEBI:30616"/>
        <dbReference type="ChEBI" id="CHEBI:43474"/>
        <dbReference type="ChEBI" id="CHEBI:137981"/>
        <dbReference type="ChEBI" id="CHEBI:147287"/>
        <dbReference type="ChEBI" id="CHEBI:456216"/>
        <dbReference type="EC" id="6.3.3.1"/>
    </reaction>
</comment>
<dbReference type="PANTHER" id="PTHR10520:SF12">
    <property type="entry name" value="TRIFUNCTIONAL PURINE BIOSYNTHETIC PROTEIN ADENOSINE-3"/>
    <property type="match status" value="1"/>
</dbReference>
<keyword evidence="12" id="KW-0658">Purine biosynthesis</keyword>
<evidence type="ECO:0000256" key="12">
    <source>
        <dbReference type="HAMAP-Rule" id="MF_00741"/>
    </source>
</evidence>
<evidence type="ECO:0000256" key="8">
    <source>
        <dbReference type="ARBA" id="ARBA00031908"/>
    </source>
</evidence>
<evidence type="ECO:0000256" key="5">
    <source>
        <dbReference type="ARBA" id="ARBA00022598"/>
    </source>
</evidence>
<dbReference type="CDD" id="cd02196">
    <property type="entry name" value="PurM"/>
    <property type="match status" value="1"/>
</dbReference>
<evidence type="ECO:0000256" key="2">
    <source>
        <dbReference type="ARBA" id="ARBA00010280"/>
    </source>
</evidence>
<dbReference type="InterPro" id="IPR004733">
    <property type="entry name" value="PurM_cligase"/>
</dbReference>
<dbReference type="EC" id="6.3.3.1" evidence="3 12"/>
<gene>
    <name evidence="12" type="primary">purM</name>
    <name evidence="15" type="ORF">J2S03_003026</name>
</gene>
<dbReference type="Gene3D" id="3.90.650.10">
    <property type="entry name" value="PurM-like C-terminal domain"/>
    <property type="match status" value="1"/>
</dbReference>
<dbReference type="InterPro" id="IPR036921">
    <property type="entry name" value="PurM-like_N_sf"/>
</dbReference>
<dbReference type="NCBIfam" id="TIGR00878">
    <property type="entry name" value="purM"/>
    <property type="match status" value="1"/>
</dbReference>
<dbReference type="InterPro" id="IPR016188">
    <property type="entry name" value="PurM-like_N"/>
</dbReference>
<keyword evidence="12" id="KW-0963">Cytoplasm</keyword>
<dbReference type="GO" id="GO:0004641">
    <property type="term" value="F:phosphoribosylformylglycinamidine cyclo-ligase activity"/>
    <property type="evidence" value="ECO:0007669"/>
    <property type="project" value="UniProtKB-EC"/>
</dbReference>